<dbReference type="RefSeq" id="WP_055673617.1">
    <property type="nucleotide sequence ID" value="NZ_CXWD01000023.1"/>
</dbReference>
<sequence>MSSNQNQNTAAETTSVDEGAQFSHTLIVPIQKDGGGTISTLTFDEPTIDDMILAEETSTGTNAHVVATLSRSCGITQGDFRKIKARDYNVILRKAGPWLGNG</sequence>
<dbReference type="InterPro" id="IPR019289">
    <property type="entry name" value="Phage_tail_E/E"/>
</dbReference>
<gene>
    <name evidence="1" type="ORF">LAX5112_04405</name>
</gene>
<name>A0A0M7ALB4_9HYPH</name>
<accession>A0A0M7ALB4</accession>
<dbReference type="AlphaFoldDB" id="A0A0M7ALB4"/>
<proteinExistence type="predicted"/>
<dbReference type="Pfam" id="PF10109">
    <property type="entry name" value="Phage_TAC_7"/>
    <property type="match status" value="1"/>
</dbReference>
<evidence type="ECO:0000313" key="2">
    <source>
        <dbReference type="Proteomes" id="UP000053235"/>
    </source>
</evidence>
<dbReference type="OrthoDB" id="8304198at2"/>
<keyword evidence="2" id="KW-1185">Reference proteome</keyword>
<reference evidence="2" key="1">
    <citation type="submission" date="2015-07" db="EMBL/GenBank/DDBJ databases">
        <authorList>
            <person name="Rodrigo-Torres Lidia"/>
            <person name="Arahal R.David."/>
        </authorList>
    </citation>
    <scope>NUCLEOTIDE SEQUENCE [LARGE SCALE GENOMIC DNA]</scope>
    <source>
        <strain evidence="2">CECT 5112</strain>
    </source>
</reference>
<dbReference type="Proteomes" id="UP000053235">
    <property type="component" value="Unassembled WGS sequence"/>
</dbReference>
<evidence type="ECO:0000313" key="1">
    <source>
        <dbReference type="EMBL" id="CTQ75908.1"/>
    </source>
</evidence>
<dbReference type="STRING" id="388408.LAX5112_04405"/>
<protein>
    <recommendedName>
        <fullName evidence="3">Tail assembly chaperone E/41/14-like protein</fullName>
    </recommendedName>
</protein>
<organism evidence="1 2">
    <name type="scientific">Roseibium alexandrii</name>
    <dbReference type="NCBI Taxonomy" id="388408"/>
    <lineage>
        <taxon>Bacteria</taxon>
        <taxon>Pseudomonadati</taxon>
        <taxon>Pseudomonadota</taxon>
        <taxon>Alphaproteobacteria</taxon>
        <taxon>Hyphomicrobiales</taxon>
        <taxon>Stappiaceae</taxon>
        <taxon>Roseibium</taxon>
    </lineage>
</organism>
<evidence type="ECO:0008006" key="3">
    <source>
        <dbReference type="Google" id="ProtNLM"/>
    </source>
</evidence>
<dbReference type="EMBL" id="CXWD01000023">
    <property type="protein sequence ID" value="CTQ75908.1"/>
    <property type="molecule type" value="Genomic_DNA"/>
</dbReference>